<dbReference type="PANTHER" id="PTHR24173:SF74">
    <property type="entry name" value="ANKYRIN REPEAT DOMAIN-CONTAINING PROTEIN 16"/>
    <property type="match status" value="1"/>
</dbReference>
<name>A0AAD7FMM1_9AGAR</name>
<accession>A0AAD7FMM1</accession>
<dbReference type="Gene3D" id="1.25.40.20">
    <property type="entry name" value="Ankyrin repeat-containing domain"/>
    <property type="match status" value="1"/>
</dbReference>
<dbReference type="PROSITE" id="PS50088">
    <property type="entry name" value="ANK_REPEAT"/>
    <property type="match status" value="1"/>
</dbReference>
<reference evidence="4" key="1">
    <citation type="submission" date="2023-03" db="EMBL/GenBank/DDBJ databases">
        <title>Massive genome expansion in bonnet fungi (Mycena s.s.) driven by repeated elements and novel gene families across ecological guilds.</title>
        <authorList>
            <consortium name="Lawrence Berkeley National Laboratory"/>
            <person name="Harder C.B."/>
            <person name="Miyauchi S."/>
            <person name="Viragh M."/>
            <person name="Kuo A."/>
            <person name="Thoen E."/>
            <person name="Andreopoulos B."/>
            <person name="Lu D."/>
            <person name="Skrede I."/>
            <person name="Drula E."/>
            <person name="Henrissat B."/>
            <person name="Morin E."/>
            <person name="Kohler A."/>
            <person name="Barry K."/>
            <person name="LaButti K."/>
            <person name="Morin E."/>
            <person name="Salamov A."/>
            <person name="Lipzen A."/>
            <person name="Mereny Z."/>
            <person name="Hegedus B."/>
            <person name="Baldrian P."/>
            <person name="Stursova M."/>
            <person name="Weitz H."/>
            <person name="Taylor A."/>
            <person name="Grigoriev I.V."/>
            <person name="Nagy L.G."/>
            <person name="Martin F."/>
            <person name="Kauserud H."/>
        </authorList>
    </citation>
    <scope>NUCLEOTIDE SEQUENCE</scope>
    <source>
        <strain evidence="4">9284</strain>
    </source>
</reference>
<proteinExistence type="predicted"/>
<keyword evidence="5" id="KW-1185">Reference proteome</keyword>
<organism evidence="4 5">
    <name type="scientific">Roridomyces roridus</name>
    <dbReference type="NCBI Taxonomy" id="1738132"/>
    <lineage>
        <taxon>Eukaryota</taxon>
        <taxon>Fungi</taxon>
        <taxon>Dikarya</taxon>
        <taxon>Basidiomycota</taxon>
        <taxon>Agaricomycotina</taxon>
        <taxon>Agaricomycetes</taxon>
        <taxon>Agaricomycetidae</taxon>
        <taxon>Agaricales</taxon>
        <taxon>Marasmiineae</taxon>
        <taxon>Mycenaceae</taxon>
        <taxon>Roridomyces</taxon>
    </lineage>
</organism>
<evidence type="ECO:0000256" key="1">
    <source>
        <dbReference type="ARBA" id="ARBA00022737"/>
    </source>
</evidence>
<gene>
    <name evidence="4" type="ORF">FB45DRAFT_44967</name>
</gene>
<protein>
    <submittedName>
        <fullName evidence="4">Ankyrin repeat-containing domain protein</fullName>
    </submittedName>
</protein>
<dbReference type="EMBL" id="JARKIF010000010">
    <property type="protein sequence ID" value="KAJ7628839.1"/>
    <property type="molecule type" value="Genomic_DNA"/>
</dbReference>
<comment type="caution">
    <text evidence="4">The sequence shown here is derived from an EMBL/GenBank/DDBJ whole genome shotgun (WGS) entry which is preliminary data.</text>
</comment>
<dbReference type="Proteomes" id="UP001221142">
    <property type="component" value="Unassembled WGS sequence"/>
</dbReference>
<dbReference type="AlphaFoldDB" id="A0AAD7FMM1"/>
<evidence type="ECO:0000313" key="5">
    <source>
        <dbReference type="Proteomes" id="UP001221142"/>
    </source>
</evidence>
<keyword evidence="1" id="KW-0677">Repeat</keyword>
<dbReference type="InterPro" id="IPR036770">
    <property type="entry name" value="Ankyrin_rpt-contain_sf"/>
</dbReference>
<feature type="repeat" description="ANK" evidence="3">
    <location>
        <begin position="234"/>
        <end position="261"/>
    </location>
</feature>
<keyword evidence="2 3" id="KW-0040">ANK repeat</keyword>
<dbReference type="InterPro" id="IPR002110">
    <property type="entry name" value="Ankyrin_rpt"/>
</dbReference>
<dbReference type="SUPFAM" id="SSF48403">
    <property type="entry name" value="Ankyrin repeat"/>
    <property type="match status" value="1"/>
</dbReference>
<evidence type="ECO:0000313" key="4">
    <source>
        <dbReference type="EMBL" id="KAJ7628839.1"/>
    </source>
</evidence>
<dbReference type="PANTHER" id="PTHR24173">
    <property type="entry name" value="ANKYRIN REPEAT CONTAINING"/>
    <property type="match status" value="1"/>
</dbReference>
<evidence type="ECO:0000256" key="3">
    <source>
        <dbReference type="PROSITE-ProRule" id="PRU00023"/>
    </source>
</evidence>
<evidence type="ECO:0000256" key="2">
    <source>
        <dbReference type="ARBA" id="ARBA00023043"/>
    </source>
</evidence>
<sequence>MSPADVFENPHTKRILSAISSSNTALLDSLLAQSDSDASAPSPPRSTMLHKAAASNQPVALLHLLRMPCASPSDVDPPLLRTCANSEHLECFKALISVHPHALSFGFGHMGDIFGCAVLYGDLDFMRYAANEPAWKMDPNTADTMHRLPIEWAASASDVKVLRCLMTECGEVRVRGTNAIKEALTRGRSDILECVLEHAPEGARAVVDGWPLDEDLPCWELERRRERGWDAPNLHYAATLKKRWAVRILLEAGADPNLEDGQGRKAGDILPMDDILSEIRAKRKSSRSCSDLIQFYYLRCLSRRGDAGFES</sequence>